<feature type="compositionally biased region" description="Polar residues" evidence="1">
    <location>
        <begin position="1"/>
        <end position="16"/>
    </location>
</feature>
<accession>A0A8C6GTL5</accession>
<feature type="compositionally biased region" description="Low complexity" evidence="1">
    <location>
        <begin position="106"/>
        <end position="120"/>
    </location>
</feature>
<sequence>MSSLIRLSMARGSSLSREPRPQRGSAAKPRTPEGAAVSAAGTEAQRPSSRLSHAGPGKRGRARPGAAYGGTTEAMQADGLGEASGAAAVAASAARAAGPQRPLDPTSRYGAGTAAAAPGTSRREREAARPGGGGACALRRPRPVARP</sequence>
<dbReference type="Ensembl" id="ENSMSIT00000013973.1">
    <property type="protein sequence ID" value="ENSMSIP00000011012.1"/>
    <property type="gene ID" value="ENSMSIG00000009649.1"/>
</dbReference>
<keyword evidence="3" id="KW-1185">Reference proteome</keyword>
<evidence type="ECO:0000256" key="1">
    <source>
        <dbReference type="SAM" id="MobiDB-lite"/>
    </source>
</evidence>
<dbReference type="GeneTree" id="ENSGT01140000284735"/>
<reference evidence="2" key="2">
    <citation type="submission" date="2025-09" db="UniProtKB">
        <authorList>
            <consortium name="Ensembl"/>
        </authorList>
    </citation>
    <scope>IDENTIFICATION</scope>
</reference>
<feature type="compositionally biased region" description="Low complexity" evidence="1">
    <location>
        <begin position="83"/>
        <end position="98"/>
    </location>
</feature>
<reference evidence="2" key="1">
    <citation type="submission" date="2025-08" db="UniProtKB">
        <authorList>
            <consortium name="Ensembl"/>
        </authorList>
    </citation>
    <scope>IDENTIFICATION</scope>
</reference>
<name>A0A8C6GTL5_MUSSI</name>
<evidence type="ECO:0000313" key="2">
    <source>
        <dbReference type="Ensembl" id="ENSMSIP00000011012.1"/>
    </source>
</evidence>
<proteinExistence type="predicted"/>
<evidence type="ECO:0000313" key="3">
    <source>
        <dbReference type="Proteomes" id="UP000694415"/>
    </source>
</evidence>
<organism evidence="2 3">
    <name type="scientific">Mus spicilegus</name>
    <name type="common">Mound-building mouse</name>
    <dbReference type="NCBI Taxonomy" id="10103"/>
    <lineage>
        <taxon>Eukaryota</taxon>
        <taxon>Metazoa</taxon>
        <taxon>Chordata</taxon>
        <taxon>Craniata</taxon>
        <taxon>Vertebrata</taxon>
        <taxon>Euteleostomi</taxon>
        <taxon>Mammalia</taxon>
        <taxon>Eutheria</taxon>
        <taxon>Euarchontoglires</taxon>
        <taxon>Glires</taxon>
        <taxon>Rodentia</taxon>
        <taxon>Myomorpha</taxon>
        <taxon>Muroidea</taxon>
        <taxon>Muridae</taxon>
        <taxon>Murinae</taxon>
        <taxon>Mus</taxon>
        <taxon>Mus</taxon>
    </lineage>
</organism>
<dbReference type="AlphaFoldDB" id="A0A8C6GTL5"/>
<dbReference type="Proteomes" id="UP000694415">
    <property type="component" value="Unplaced"/>
</dbReference>
<feature type="region of interest" description="Disordered" evidence="1">
    <location>
        <begin position="1"/>
        <end position="147"/>
    </location>
</feature>
<protein>
    <submittedName>
        <fullName evidence="2">RIKEN cDNA 3110021N24 gene</fullName>
    </submittedName>
</protein>